<sequence length="156" mass="17103">MLDGLKRDNDVETAVGKWQGNSTGLQKSQISPISISLSGVLHSLGRQVYANDARRPQCHQIRAIAFTASDIENHLVLHILAGSRIAMIVFQRDFTVFRRDEAFTGKFHLPSPFPAACTEYSSSLPGNPETAHADTSRTISSIGMPIRPVATLELME</sequence>
<comment type="caution">
    <text evidence="1">The sequence shown here is derived from an EMBL/GenBank/DDBJ whole genome shotgun (WGS) entry which is preliminary data.</text>
</comment>
<organism evidence="1 2">
    <name type="scientific">Candidatus Accumulibacter phosphatis</name>
    <dbReference type="NCBI Taxonomy" id="327160"/>
    <lineage>
        <taxon>Bacteria</taxon>
        <taxon>Pseudomonadati</taxon>
        <taxon>Pseudomonadota</taxon>
        <taxon>Betaproteobacteria</taxon>
        <taxon>Candidatus Accumulibacter</taxon>
    </lineage>
</organism>
<gene>
    <name evidence="1" type="ORF">AW09_002601</name>
</gene>
<reference evidence="1 2" key="1">
    <citation type="submission" date="2014-02" db="EMBL/GenBank/DDBJ databases">
        <title>Expanding our view of genomic diversity in Candidatus Accumulibacter clades.</title>
        <authorList>
            <person name="Skennerton C.T."/>
            <person name="Barr J.J."/>
            <person name="Slater F.R."/>
            <person name="Bond P.L."/>
            <person name="Tyson G.W."/>
        </authorList>
    </citation>
    <scope>NUCLEOTIDE SEQUENCE [LARGE SCALE GENOMIC DNA]</scope>
    <source>
        <strain evidence="2">BA-91</strain>
    </source>
</reference>
<protein>
    <submittedName>
        <fullName evidence="1">Uncharacterized protein</fullName>
    </submittedName>
</protein>
<proteinExistence type="predicted"/>
<evidence type="ECO:0000313" key="1">
    <source>
        <dbReference type="EMBL" id="KFB72218.1"/>
    </source>
</evidence>
<accession>A0A080LUL9</accession>
<evidence type="ECO:0000313" key="2">
    <source>
        <dbReference type="Proteomes" id="UP000020077"/>
    </source>
</evidence>
<dbReference type="EMBL" id="JDVG02000423">
    <property type="protein sequence ID" value="KFB72218.1"/>
    <property type="molecule type" value="Genomic_DNA"/>
</dbReference>
<dbReference type="Proteomes" id="UP000020077">
    <property type="component" value="Unassembled WGS sequence"/>
</dbReference>
<dbReference type="AlphaFoldDB" id="A0A080LUL9"/>
<name>A0A080LUL9_9PROT</name>